<dbReference type="EMBL" id="JBHSPW010000009">
    <property type="protein sequence ID" value="MFC5895166.1"/>
    <property type="molecule type" value="Genomic_DNA"/>
</dbReference>
<keyword evidence="6 7" id="KW-0067">ATP-binding</keyword>
<evidence type="ECO:0000256" key="2">
    <source>
        <dbReference type="ARBA" id="ARBA00022679"/>
    </source>
</evidence>
<evidence type="ECO:0000313" key="11">
    <source>
        <dbReference type="Proteomes" id="UP001596241"/>
    </source>
</evidence>
<evidence type="ECO:0000256" key="7">
    <source>
        <dbReference type="PROSITE-ProRule" id="PRU10141"/>
    </source>
</evidence>
<dbReference type="PROSITE" id="PS01039">
    <property type="entry name" value="SBP_BACTERIAL_3"/>
    <property type="match status" value="1"/>
</dbReference>
<evidence type="ECO:0000256" key="1">
    <source>
        <dbReference type="ARBA" id="ARBA00010333"/>
    </source>
</evidence>
<dbReference type="SUPFAM" id="SSF56112">
    <property type="entry name" value="Protein kinase-like (PK-like)"/>
    <property type="match status" value="1"/>
</dbReference>
<keyword evidence="11" id="KW-1185">Reference proteome</keyword>
<dbReference type="Gene3D" id="1.10.510.10">
    <property type="entry name" value="Transferase(Phosphotransferase) domain 1"/>
    <property type="match status" value="1"/>
</dbReference>
<keyword evidence="3" id="KW-0732">Signal</keyword>
<feature type="binding site" evidence="7">
    <location>
        <position position="43"/>
    </location>
    <ligand>
        <name>ATP</name>
        <dbReference type="ChEBI" id="CHEBI:30616"/>
    </ligand>
</feature>
<accession>A0ABW1FM33</accession>
<evidence type="ECO:0000259" key="9">
    <source>
        <dbReference type="PROSITE" id="PS50011"/>
    </source>
</evidence>
<dbReference type="InterPro" id="IPR018313">
    <property type="entry name" value="SBP_3_CS"/>
</dbReference>
<feature type="compositionally biased region" description="Low complexity" evidence="8">
    <location>
        <begin position="332"/>
        <end position="362"/>
    </location>
</feature>
<dbReference type="SUPFAM" id="SSF53850">
    <property type="entry name" value="Periplasmic binding protein-like II"/>
    <property type="match status" value="1"/>
</dbReference>
<dbReference type="Gene3D" id="3.40.190.10">
    <property type="entry name" value="Periplasmic binding protein-like II"/>
    <property type="match status" value="2"/>
</dbReference>
<evidence type="ECO:0000256" key="8">
    <source>
        <dbReference type="SAM" id="MobiDB-lite"/>
    </source>
</evidence>
<proteinExistence type="inferred from homology"/>
<keyword evidence="5" id="KW-0418">Kinase</keyword>
<evidence type="ECO:0000313" key="10">
    <source>
        <dbReference type="EMBL" id="MFC5895166.1"/>
    </source>
</evidence>
<feature type="compositionally biased region" description="Basic and acidic residues" evidence="8">
    <location>
        <begin position="314"/>
        <end position="323"/>
    </location>
</feature>
<dbReference type="SMART" id="SM00079">
    <property type="entry name" value="PBPe"/>
    <property type="match status" value="1"/>
</dbReference>
<evidence type="ECO:0000256" key="6">
    <source>
        <dbReference type="ARBA" id="ARBA00022840"/>
    </source>
</evidence>
<evidence type="ECO:0000256" key="4">
    <source>
        <dbReference type="ARBA" id="ARBA00022741"/>
    </source>
</evidence>
<dbReference type="CDD" id="cd14014">
    <property type="entry name" value="STKc_PknB_like"/>
    <property type="match status" value="1"/>
</dbReference>
<dbReference type="InterPro" id="IPR017441">
    <property type="entry name" value="Protein_kinase_ATP_BS"/>
</dbReference>
<comment type="caution">
    <text evidence="10">The sequence shown here is derived from an EMBL/GenBank/DDBJ whole genome shotgun (WGS) entry which is preliminary data.</text>
</comment>
<dbReference type="Pfam" id="PF00497">
    <property type="entry name" value="SBP_bac_3"/>
    <property type="match status" value="1"/>
</dbReference>
<organism evidence="10 11">
    <name type="scientific">Streptomyces ramulosus</name>
    <dbReference type="NCBI Taxonomy" id="47762"/>
    <lineage>
        <taxon>Bacteria</taxon>
        <taxon>Bacillati</taxon>
        <taxon>Actinomycetota</taxon>
        <taxon>Actinomycetes</taxon>
        <taxon>Kitasatosporales</taxon>
        <taxon>Streptomycetaceae</taxon>
        <taxon>Streptomyces</taxon>
    </lineage>
</organism>
<sequence>MRPLGKGDPQQIGPFRMVGLLGGGGMGRVYLGRGADGRTVAVKTARAELADDRGFRKRFAREVAAARRVGGPFVAPVVDAAPHDEIPWMATEYVPGVSLSDAVHDTGPLPVPTVRALTAGLLQALAAVHAQGLVHRDLKPSNILLTADGPRVIDFGIAHSATDTALTATGTALGTPGFMAPEQLTLSGGDITGAADVFALGGVLVYAATGGGPYGSAEPQILMYRTVHEQPRLDGLPEGIRALASSCLVKEPERRPAVSDLAARVGAPGPYGNWLPEPVTAQLRSLSDRLRDPRRPGPATDGAIPDAMQPTPDAADRTPDGTDRTPGPPASPGAATPPASPGAAAVPPHALATVPAATTPAPGLAPTPPQGRYGPAPVMPPQGQAGPGPHPGPAPAGTEKTAPGARPGGAGPTRRRALAGLSVAGAGALAWFLWPAGESGRDPSVGNARPDRKPSAGSSPRTGLPAEIRDRGSLVVGSDLSYAPMEFVKGGKPAGFDIDLADALGSDLGVTAVIANGSFDSLLPGLASGRYDLVLSALTDTPERQRGTGSEPRGGVDLIDYFHSGFALVVPRAARATIKGLDDLTGRTVAVQRGSAAREHLAGLGRKKPDVREFDTADEAYADLLKGGSDACLDEYPVAARTLTTHTALVTTGGQIAPRPFGIAVAKSRTDLRDAVRASLDRLIADGTYGKLLAKWGVRAGAVPRAEINGGK</sequence>
<dbReference type="InterPro" id="IPR011009">
    <property type="entry name" value="Kinase-like_dom_sf"/>
</dbReference>
<dbReference type="CDD" id="cd13530">
    <property type="entry name" value="PBP2_peptides_like"/>
    <property type="match status" value="1"/>
</dbReference>
<dbReference type="InterPro" id="IPR001638">
    <property type="entry name" value="Solute-binding_3/MltF_N"/>
</dbReference>
<feature type="region of interest" description="Disordered" evidence="8">
    <location>
        <begin position="287"/>
        <end position="414"/>
    </location>
</feature>
<dbReference type="SMART" id="SM00062">
    <property type="entry name" value="PBPb"/>
    <property type="match status" value="1"/>
</dbReference>
<dbReference type="InterPro" id="IPR000719">
    <property type="entry name" value="Prot_kinase_dom"/>
</dbReference>
<dbReference type="InterPro" id="IPR008271">
    <property type="entry name" value="Ser/Thr_kinase_AS"/>
</dbReference>
<dbReference type="Gene3D" id="3.30.200.20">
    <property type="entry name" value="Phosphorylase Kinase, domain 1"/>
    <property type="match status" value="1"/>
</dbReference>
<keyword evidence="4 7" id="KW-0547">Nucleotide-binding</keyword>
<dbReference type="PANTHER" id="PTHR43289">
    <property type="entry name" value="MITOGEN-ACTIVATED PROTEIN KINASE KINASE KINASE 20-RELATED"/>
    <property type="match status" value="1"/>
</dbReference>
<keyword evidence="2" id="KW-0808">Transferase</keyword>
<dbReference type="Proteomes" id="UP001596241">
    <property type="component" value="Unassembled WGS sequence"/>
</dbReference>
<gene>
    <name evidence="10" type="ORF">ACFP3M_20425</name>
</gene>
<dbReference type="SMART" id="SM00220">
    <property type="entry name" value="S_TKc"/>
    <property type="match status" value="1"/>
</dbReference>
<evidence type="ECO:0000256" key="5">
    <source>
        <dbReference type="ARBA" id="ARBA00022777"/>
    </source>
</evidence>
<reference evidence="11" key="1">
    <citation type="journal article" date="2019" name="Int. J. Syst. Evol. Microbiol.">
        <title>The Global Catalogue of Microorganisms (GCM) 10K type strain sequencing project: providing services to taxonomists for standard genome sequencing and annotation.</title>
        <authorList>
            <consortium name="The Broad Institute Genomics Platform"/>
            <consortium name="The Broad Institute Genome Sequencing Center for Infectious Disease"/>
            <person name="Wu L."/>
            <person name="Ma J."/>
        </authorList>
    </citation>
    <scope>NUCLEOTIDE SEQUENCE [LARGE SCALE GENOMIC DNA]</scope>
    <source>
        <strain evidence="11">CGMCC 1.15809</strain>
    </source>
</reference>
<comment type="similarity">
    <text evidence="1">Belongs to the bacterial solute-binding protein 3 family.</text>
</comment>
<dbReference type="InterPro" id="IPR001320">
    <property type="entry name" value="Iontro_rcpt_C"/>
</dbReference>
<dbReference type="RefSeq" id="WP_345077836.1">
    <property type="nucleotide sequence ID" value="NZ_BAAAWG010000002.1"/>
</dbReference>
<name>A0ABW1FM33_9ACTN</name>
<dbReference type="PROSITE" id="PS50011">
    <property type="entry name" value="PROTEIN_KINASE_DOM"/>
    <property type="match status" value="1"/>
</dbReference>
<dbReference type="Pfam" id="PF00069">
    <property type="entry name" value="Pkinase"/>
    <property type="match status" value="1"/>
</dbReference>
<dbReference type="PROSITE" id="PS00108">
    <property type="entry name" value="PROTEIN_KINASE_ST"/>
    <property type="match status" value="1"/>
</dbReference>
<feature type="region of interest" description="Disordered" evidence="8">
    <location>
        <begin position="441"/>
        <end position="470"/>
    </location>
</feature>
<feature type="domain" description="Protein kinase" evidence="9">
    <location>
        <begin position="15"/>
        <end position="275"/>
    </location>
</feature>
<evidence type="ECO:0000256" key="3">
    <source>
        <dbReference type="ARBA" id="ARBA00022729"/>
    </source>
</evidence>
<feature type="compositionally biased region" description="Low complexity" evidence="8">
    <location>
        <begin position="395"/>
        <end position="405"/>
    </location>
</feature>
<dbReference type="PROSITE" id="PS00107">
    <property type="entry name" value="PROTEIN_KINASE_ATP"/>
    <property type="match status" value="1"/>
</dbReference>
<dbReference type="PANTHER" id="PTHR43289:SF34">
    <property type="entry name" value="SERINE_THREONINE-PROTEIN KINASE YBDM-RELATED"/>
    <property type="match status" value="1"/>
</dbReference>
<protein>
    <submittedName>
        <fullName evidence="10">Transporter substrate-binding domain-containing protein</fullName>
    </submittedName>
</protein>